<gene>
    <name evidence="2" type="ORF">WJX74_005819</name>
</gene>
<evidence type="ECO:0000256" key="1">
    <source>
        <dbReference type="SAM" id="MobiDB-lite"/>
    </source>
</evidence>
<feature type="region of interest" description="Disordered" evidence="1">
    <location>
        <begin position="119"/>
        <end position="147"/>
    </location>
</feature>
<feature type="compositionally biased region" description="Basic and acidic residues" evidence="1">
    <location>
        <begin position="12"/>
        <end position="22"/>
    </location>
</feature>
<comment type="caution">
    <text evidence="2">The sequence shown here is derived from an EMBL/GenBank/DDBJ whole genome shotgun (WGS) entry which is preliminary data.</text>
</comment>
<feature type="compositionally biased region" description="Basic and acidic residues" evidence="1">
    <location>
        <begin position="124"/>
        <end position="134"/>
    </location>
</feature>
<reference evidence="2 3" key="1">
    <citation type="journal article" date="2024" name="Nat. Commun.">
        <title>Phylogenomics reveals the evolutionary origins of lichenization in chlorophyte algae.</title>
        <authorList>
            <person name="Puginier C."/>
            <person name="Libourel C."/>
            <person name="Otte J."/>
            <person name="Skaloud P."/>
            <person name="Haon M."/>
            <person name="Grisel S."/>
            <person name="Petersen M."/>
            <person name="Berrin J.G."/>
            <person name="Delaux P.M."/>
            <person name="Dal Grande F."/>
            <person name="Keller J."/>
        </authorList>
    </citation>
    <scope>NUCLEOTIDE SEQUENCE [LARGE SCALE GENOMIC DNA]</scope>
    <source>
        <strain evidence="2 3">SAG 2145</strain>
    </source>
</reference>
<protein>
    <submittedName>
        <fullName evidence="2">Uncharacterized protein</fullName>
    </submittedName>
</protein>
<proteinExistence type="predicted"/>
<feature type="region of interest" description="Disordered" evidence="1">
    <location>
        <begin position="1"/>
        <end position="22"/>
    </location>
</feature>
<evidence type="ECO:0000313" key="2">
    <source>
        <dbReference type="EMBL" id="KAK9844713.1"/>
    </source>
</evidence>
<dbReference type="AlphaFoldDB" id="A0AAW1SGY9"/>
<sequence length="283" mass="32190">MPQKPFFTAKSVRGDRPEHEVPDRFETPVANISYNYLGEPVYGLTPRPGLRVLRHQFDRQKVAENEAVDTRMGTRPAGFRHGTHISYEDHVKAEEERHGYEAQLARGVARVRRTPILKTSIDNPLRHPYDERPNAQRPATADPLPVQSLSTLGSFRSRHQDNASPDLHNVIQQSVYGQRFQAHTDFDANHVRMESMQDERLQRKTQNKHHYADFAHANDKIEEDLVRQYPHGLPASKLRIARERGLKVGGLGQSHCVSMHSGQKGMMRNGGAPITRIFGFGLD</sequence>
<name>A0AAW1SGY9_9CHLO</name>
<organism evidence="2 3">
    <name type="scientific">Apatococcus lobatus</name>
    <dbReference type="NCBI Taxonomy" id="904363"/>
    <lineage>
        <taxon>Eukaryota</taxon>
        <taxon>Viridiplantae</taxon>
        <taxon>Chlorophyta</taxon>
        <taxon>core chlorophytes</taxon>
        <taxon>Trebouxiophyceae</taxon>
        <taxon>Chlorellales</taxon>
        <taxon>Chlorellaceae</taxon>
        <taxon>Apatococcus</taxon>
    </lineage>
</organism>
<dbReference type="Proteomes" id="UP001438707">
    <property type="component" value="Unassembled WGS sequence"/>
</dbReference>
<keyword evidence="3" id="KW-1185">Reference proteome</keyword>
<evidence type="ECO:0000313" key="3">
    <source>
        <dbReference type="Proteomes" id="UP001438707"/>
    </source>
</evidence>
<dbReference type="EMBL" id="JALJOS010000001">
    <property type="protein sequence ID" value="KAK9844713.1"/>
    <property type="molecule type" value="Genomic_DNA"/>
</dbReference>
<accession>A0AAW1SGY9</accession>